<evidence type="ECO:0000313" key="2">
    <source>
        <dbReference type="Proteomes" id="UP000226403"/>
    </source>
</evidence>
<dbReference type="Proteomes" id="UP000226403">
    <property type="component" value="Segment"/>
</dbReference>
<reference evidence="1 2" key="1">
    <citation type="submission" date="2015-10" db="EMBL/GenBank/DDBJ databases">
        <title>Large-scale maps of variable infection efficiencies in aquatic Bacteriodetes phage-host model systems.</title>
        <authorList>
            <person name="Holmfeldt K."/>
            <person name="Solonenko N."/>
            <person name="Howard-Varona C."/>
            <person name="Moreno M."/>
            <person name="Malmstrom R.R."/>
            <person name="Blow M.J."/>
            <person name="Sullivan M.B."/>
        </authorList>
    </citation>
    <scope>NUCLEOTIDE SEQUENCE [LARGE SCALE GENOMIC DNA]</scope>
</reference>
<name>A0A0S2MX49_9CAUD</name>
<gene>
    <name evidence="1" type="ORF">Phi17218_080</name>
</gene>
<evidence type="ECO:0000313" key="1">
    <source>
        <dbReference type="EMBL" id="ALO80483.1"/>
    </source>
</evidence>
<dbReference type="EMBL" id="KT962247">
    <property type="protein sequence ID" value="ALO80483.1"/>
    <property type="molecule type" value="Genomic_DNA"/>
</dbReference>
<accession>A0A0S2MX49</accession>
<organism evidence="1 2">
    <name type="scientific">Cellulophaga phage phi17:2_18</name>
    <dbReference type="NCBI Taxonomy" id="1747283"/>
    <lineage>
        <taxon>Viruses</taxon>
        <taxon>Duplodnaviria</taxon>
        <taxon>Heunggongvirae</taxon>
        <taxon>Uroviricota</taxon>
        <taxon>Caudoviricetes</taxon>
        <taxon>Lightbulbvirus</taxon>
        <taxon>Lightbulbvirus Cba172</taxon>
    </lineage>
</organism>
<protein>
    <submittedName>
        <fullName evidence="1">Uncharacterized protein</fullName>
    </submittedName>
</protein>
<proteinExistence type="predicted"/>
<sequence length="40" mass="4334">MIFGSGRVLSDCQGIFNSLSLTLVGVIYLYSTPNNSHESI</sequence>